<evidence type="ECO:0000256" key="9">
    <source>
        <dbReference type="ARBA" id="ARBA00030930"/>
    </source>
</evidence>
<evidence type="ECO:0000256" key="3">
    <source>
        <dbReference type="ARBA" id="ARBA00022438"/>
    </source>
</evidence>
<comment type="catalytic activity">
    <reaction evidence="6">
        <text>an S-substituted L-cysteinylglycine + H2O = an S-substituted L-cysteine + glycine</text>
        <dbReference type="Rhea" id="RHEA:60444"/>
        <dbReference type="ChEBI" id="CHEBI:15377"/>
        <dbReference type="ChEBI" id="CHEBI:57305"/>
        <dbReference type="ChEBI" id="CHEBI:58717"/>
        <dbReference type="ChEBI" id="CHEBI:143103"/>
        <dbReference type="EC" id="3.4.13.23"/>
    </reaction>
    <physiologicalReaction direction="left-to-right" evidence="6">
        <dbReference type="Rhea" id="RHEA:60445"/>
    </physiologicalReaction>
</comment>
<dbReference type="PANTHER" id="PTHR11963:SF23">
    <property type="entry name" value="CYTOSOL AMINOPEPTIDASE"/>
    <property type="match status" value="1"/>
</dbReference>
<dbReference type="GO" id="GO:0070006">
    <property type="term" value="F:metalloaminopeptidase activity"/>
    <property type="evidence" value="ECO:0007669"/>
    <property type="project" value="InterPro"/>
</dbReference>
<comment type="function">
    <text evidence="12">Cytosolic metallopeptidase that catalyzes the removal of unsubstituted N-terminal hydrophobic amino acids from various peptides. The presence of Zn(2+) ions is essential for the peptidase activity, and the association with other cofactors can modulate the substrate spectificity of the enzyme. For instance, in the presence of Mn(2+), it displays a specific Cys-Gly hydrolyzing activity of Cys-Gly-S-conjugates. Involved in the metabolism of glutathione and in the degradation of glutathione S-conjugates, which may play a role in the control of the cell redox status.</text>
</comment>
<organism evidence="16 17">
    <name type="scientific">Cinara cedri</name>
    <dbReference type="NCBI Taxonomy" id="506608"/>
    <lineage>
        <taxon>Eukaryota</taxon>
        <taxon>Metazoa</taxon>
        <taxon>Ecdysozoa</taxon>
        <taxon>Arthropoda</taxon>
        <taxon>Hexapoda</taxon>
        <taxon>Insecta</taxon>
        <taxon>Pterygota</taxon>
        <taxon>Neoptera</taxon>
        <taxon>Paraneoptera</taxon>
        <taxon>Hemiptera</taxon>
        <taxon>Sternorrhyncha</taxon>
        <taxon>Aphidomorpha</taxon>
        <taxon>Aphidoidea</taxon>
        <taxon>Aphididae</taxon>
        <taxon>Lachninae</taxon>
        <taxon>Cinara</taxon>
    </lineage>
</organism>
<evidence type="ECO:0000256" key="1">
    <source>
        <dbReference type="ARBA" id="ARBA00009528"/>
    </source>
</evidence>
<evidence type="ECO:0000313" key="17">
    <source>
        <dbReference type="Proteomes" id="UP000325440"/>
    </source>
</evidence>
<dbReference type="InterPro" id="IPR011356">
    <property type="entry name" value="Leucine_aapep/pepB"/>
</dbReference>
<comment type="catalytic activity">
    <reaction evidence="14">
        <text>L-cysteinylglycine + H2O = L-cysteine + glycine</text>
        <dbReference type="Rhea" id="RHEA:28783"/>
        <dbReference type="ChEBI" id="CHEBI:15377"/>
        <dbReference type="ChEBI" id="CHEBI:35235"/>
        <dbReference type="ChEBI" id="CHEBI:57305"/>
        <dbReference type="ChEBI" id="CHEBI:61694"/>
    </reaction>
    <physiologicalReaction direction="left-to-right" evidence="14">
        <dbReference type="Rhea" id="RHEA:28784"/>
    </physiologicalReaction>
</comment>
<dbReference type="PROSITE" id="PS00631">
    <property type="entry name" value="CYTOSOL_AP"/>
    <property type="match status" value="1"/>
</dbReference>
<evidence type="ECO:0000256" key="11">
    <source>
        <dbReference type="ARBA" id="ARBA00031564"/>
    </source>
</evidence>
<dbReference type="PANTHER" id="PTHR11963">
    <property type="entry name" value="LEUCINE AMINOPEPTIDASE-RELATED"/>
    <property type="match status" value="1"/>
</dbReference>
<evidence type="ECO:0000256" key="8">
    <source>
        <dbReference type="ARBA" id="ARBA00029605"/>
    </source>
</evidence>
<evidence type="ECO:0000256" key="14">
    <source>
        <dbReference type="ARBA" id="ARBA00049107"/>
    </source>
</evidence>
<dbReference type="EC" id="3.4.13.23" evidence="7"/>
<accession>A0A5E4MGX6</accession>
<dbReference type="Gene3D" id="3.40.630.10">
    <property type="entry name" value="Zn peptidases"/>
    <property type="match status" value="1"/>
</dbReference>
<dbReference type="SUPFAM" id="SSF52949">
    <property type="entry name" value="Macro domain-like"/>
    <property type="match status" value="1"/>
</dbReference>
<name>A0A5E4MGX6_9HEMI</name>
<dbReference type="OrthoDB" id="412814at2759"/>
<protein>
    <recommendedName>
        <fullName evidence="2">Cytosol aminopeptidase</fullName>
        <ecNumber evidence="7">3.4.13.23</ecNumber>
    </recommendedName>
    <alternativeName>
        <fullName evidence="10">Cysteinylglycine-S-conjugate dipeptidase</fullName>
    </alternativeName>
    <alternativeName>
        <fullName evidence="11">Leucine aminopeptidase 3</fullName>
    </alternativeName>
    <alternativeName>
        <fullName evidence="9">Proline aminopeptidase</fullName>
    </alternativeName>
    <alternativeName>
        <fullName evidence="8">Prolyl aminopeptidase</fullName>
    </alternativeName>
</protein>
<gene>
    <name evidence="16" type="ORF">CINCED_3A004520</name>
</gene>
<keyword evidence="17" id="KW-1185">Reference proteome</keyword>
<comment type="catalytic activity">
    <reaction evidence="13">
        <text>S-benzyl-L-cysteinylglycine + H2O = S-benzyl-L-cysteine + glycine</text>
        <dbReference type="Rhea" id="RHEA:62568"/>
        <dbReference type="ChEBI" id="CHEBI:15377"/>
        <dbReference type="ChEBI" id="CHEBI:57305"/>
        <dbReference type="ChEBI" id="CHEBI:145802"/>
        <dbReference type="ChEBI" id="CHEBI:145803"/>
    </reaction>
    <physiologicalReaction direction="left-to-right" evidence="13">
        <dbReference type="Rhea" id="RHEA:62569"/>
    </physiologicalReaction>
</comment>
<comment type="similarity">
    <text evidence="1">Belongs to the peptidase M17 family.</text>
</comment>
<keyword evidence="5" id="KW-0378">Hydrolase</keyword>
<dbReference type="Pfam" id="PF00883">
    <property type="entry name" value="Peptidase_M17"/>
    <property type="match status" value="1"/>
</dbReference>
<evidence type="ECO:0000313" key="16">
    <source>
        <dbReference type="EMBL" id="VVC30693.1"/>
    </source>
</evidence>
<keyword evidence="3 16" id="KW-0031">Aminopeptidase</keyword>
<dbReference type="SUPFAM" id="SSF53187">
    <property type="entry name" value="Zn-dependent exopeptidases"/>
    <property type="match status" value="1"/>
</dbReference>
<evidence type="ECO:0000256" key="6">
    <source>
        <dbReference type="ARBA" id="ARBA00023511"/>
    </source>
</evidence>
<dbReference type="AlphaFoldDB" id="A0A5E4MGX6"/>
<dbReference type="EMBL" id="CABPRJ010000532">
    <property type="protein sequence ID" value="VVC30693.1"/>
    <property type="molecule type" value="Genomic_DNA"/>
</dbReference>
<dbReference type="Pfam" id="PF02789">
    <property type="entry name" value="Peptidase_M17_N"/>
    <property type="match status" value="1"/>
</dbReference>
<evidence type="ECO:0000256" key="7">
    <source>
        <dbReference type="ARBA" id="ARBA00023625"/>
    </source>
</evidence>
<sequence>MFLRGSGYITRPIVVTSHIPAIVGHRQNYSCIDSAKKGVVCGVYVDNSGDNLKFTSTANQINQESGGVLENALKIGKGFLKKGKTRLFFNTSPKYGTVALVGIGSEKLDYYDGYDSEKENIRIAAANGCRSLIDCGIEDIYVSSMGDSESAAEGSILGSWKFQEYKNKKDCLPRISLLEETDKDAWCRGVIKSNAQNWSRKLADSAANHMTPTLFAKEVQETLSKYDNVQVLIHNKSWAEEQKMGGLLNVAKGSNQPLAFLEINYSGAPKTDKPIVLVGKGVTFDSGGISLKPSNAMGEMRADCMGASNIVGAILAISELKLPINVIGLAPLCENMPSSNALKPGDVIYAMNGKSIQVDNTDAEGRLILADALCYASKFEPKITVDLATLTGAMVVAIGEAATGVFSTSNVSWCAMESAGHYTGDRMWRFPLWNYYSSLLKGYSGFDLDNIGKAKGQGGACTAAAFLKEFAPAGDWIHMDVAGVMKSAHENNSYVSGGMTGKPTRALVQFVLNLCK</sequence>
<dbReference type="CDD" id="cd00433">
    <property type="entry name" value="Peptidase_M17"/>
    <property type="match status" value="1"/>
</dbReference>
<dbReference type="InterPro" id="IPR008283">
    <property type="entry name" value="Peptidase_M17_N"/>
</dbReference>
<dbReference type="PRINTS" id="PR00481">
    <property type="entry name" value="LAMNOPPTDASE"/>
</dbReference>
<feature type="domain" description="Cytosol aminopeptidase" evidence="15">
    <location>
        <begin position="360"/>
        <end position="367"/>
    </location>
</feature>
<evidence type="ECO:0000256" key="4">
    <source>
        <dbReference type="ARBA" id="ARBA00022670"/>
    </source>
</evidence>
<evidence type="ECO:0000259" key="15">
    <source>
        <dbReference type="PROSITE" id="PS00631"/>
    </source>
</evidence>
<dbReference type="Proteomes" id="UP000325440">
    <property type="component" value="Unassembled WGS sequence"/>
</dbReference>
<reference evidence="16 17" key="1">
    <citation type="submission" date="2019-08" db="EMBL/GenBank/DDBJ databases">
        <authorList>
            <person name="Alioto T."/>
            <person name="Alioto T."/>
            <person name="Gomez Garrido J."/>
        </authorList>
    </citation>
    <scope>NUCLEOTIDE SEQUENCE [LARGE SCALE GENOMIC DNA]</scope>
</reference>
<proteinExistence type="inferred from homology"/>
<evidence type="ECO:0000256" key="12">
    <source>
        <dbReference type="ARBA" id="ARBA00045966"/>
    </source>
</evidence>
<dbReference type="Gene3D" id="3.40.220.10">
    <property type="entry name" value="Leucine Aminopeptidase, subunit E, domain 1"/>
    <property type="match status" value="1"/>
</dbReference>
<dbReference type="InterPro" id="IPR000819">
    <property type="entry name" value="Peptidase_M17_C"/>
</dbReference>
<evidence type="ECO:0000256" key="5">
    <source>
        <dbReference type="ARBA" id="ARBA00022801"/>
    </source>
</evidence>
<evidence type="ECO:0000256" key="2">
    <source>
        <dbReference type="ARBA" id="ARBA00014190"/>
    </source>
</evidence>
<evidence type="ECO:0000256" key="13">
    <source>
        <dbReference type="ARBA" id="ARBA00047881"/>
    </source>
</evidence>
<dbReference type="GO" id="GO:0005737">
    <property type="term" value="C:cytoplasm"/>
    <property type="evidence" value="ECO:0007669"/>
    <property type="project" value="InterPro"/>
</dbReference>
<keyword evidence="4" id="KW-0645">Protease</keyword>
<dbReference type="GO" id="GO:0006508">
    <property type="term" value="P:proteolysis"/>
    <property type="evidence" value="ECO:0007669"/>
    <property type="project" value="UniProtKB-KW"/>
</dbReference>
<dbReference type="GO" id="GO:0030145">
    <property type="term" value="F:manganese ion binding"/>
    <property type="evidence" value="ECO:0007669"/>
    <property type="project" value="InterPro"/>
</dbReference>
<evidence type="ECO:0000256" key="10">
    <source>
        <dbReference type="ARBA" id="ARBA00030997"/>
    </source>
</evidence>
<dbReference type="InterPro" id="IPR043472">
    <property type="entry name" value="Macro_dom-like"/>
</dbReference>